<sequence length="655" mass="74158">MMTTDTKEKNYKSVRLARIGWVTGGNSACRAPAYLECLERLEKLTRWLEAQWCCRLPRVPLNDNQSIKKFCDELLDRNSFGAWKQSLRDNHLCLRARASVASTLFLFRKVVPVDKLSKADALRVAKAYIDRMTSPQQSPPQDFLDFASSLTKKIFRPGWDKSWYGAADSFCLPVSSCLQNTTKDGGVRGLNYLDPPVYRDGAWITALRNDYLDFTMDDESVRRRVDLGNATRVCTIFTGGKNRTISVFGADRSFLTPLHTILYNEISRQGWLLRGEADKERFSDYTFNESEVLVSGDYESATDNLNIHVSKHVLRAIRSQSQHVPSQVWDAAESALVAKFEDGRLQARGQLMGSLLSFPLLCLINYLTFKWAVPRKVPVKINGDDIVFRASPEEARRWTEMVGDSGLTLSKGKTLFTRSFFSLNSNFFLSRKSGIIEQVPHIRSSCVWMKPDCAAAVQGKIERSVIGMPAVTIPVHVECLRTCSKQIWSSQRSVMRGLSCTVSHAALKGAGLMKREVFYLTTTSEPLPLAPFKRWAYWKMPCTWRSVRVEDGKGDDTGAGHALVESTWDPNCDVADISIGAYLRAQLVGTYRYVPLKEKYFRMLGRCGESFEDICHRLPSDYRQKVYRNKKGERVWRRDAGVCDRTVAFTSAGVN</sequence>
<evidence type="ECO:0000313" key="1">
    <source>
        <dbReference type="EMBL" id="QED42899.1"/>
    </source>
</evidence>
<protein>
    <submittedName>
        <fullName evidence="1">Putative RdRp</fullName>
    </submittedName>
</protein>
<dbReference type="EMBL" id="MK231023">
    <property type="protein sequence ID" value="QED42899.1"/>
    <property type="molecule type" value="Genomic_RNA"/>
</dbReference>
<reference evidence="1" key="1">
    <citation type="submission" date="2018-11" db="EMBL/GenBank/DDBJ databases">
        <authorList>
            <person name="Jo Y."/>
            <person name="Cho W.K."/>
        </authorList>
    </citation>
    <scope>NUCLEOTIDE SEQUENCE</scope>
    <source>
        <strain evidence="1">Won</strain>
    </source>
</reference>
<organism evidence="1">
    <name type="scientific">Monilinia ourmiavirus B</name>
    <dbReference type="NCBI Taxonomy" id="2592716"/>
    <lineage>
        <taxon>Viruses</taxon>
        <taxon>Riboviria</taxon>
        <taxon>Orthornavirae</taxon>
        <taxon>Lenarviricota</taxon>
        <taxon>Miaviricetes</taxon>
        <taxon>Ourlivirales</taxon>
        <taxon>Botourmiaviridae</taxon>
        <taxon>Ourmiavirus</taxon>
    </lineage>
</organism>
<name>A0A7G3W8S4_9VIRU</name>
<accession>A0A7G3W8S4</accession>
<proteinExistence type="predicted"/>